<dbReference type="PIRSF" id="PIRSF030140">
    <property type="entry name" value="UCP030140"/>
    <property type="match status" value="1"/>
</dbReference>
<dbReference type="RefSeq" id="WP_191157315.1">
    <property type="nucleotide sequence ID" value="NZ_JACXAI010000007.1"/>
</dbReference>
<dbReference type="Gene3D" id="1.10.4010.10">
    <property type="entry name" value="Type II deoxyuridine triphosphatase"/>
    <property type="match status" value="1"/>
</dbReference>
<name>A0A926NGG6_9BACI</name>
<protein>
    <submittedName>
        <fullName evidence="1">dUTP diphosphatase</fullName>
    </submittedName>
</protein>
<dbReference type="EMBL" id="JACXAI010000007">
    <property type="protein sequence ID" value="MBD1380068.1"/>
    <property type="molecule type" value="Genomic_DNA"/>
</dbReference>
<proteinExistence type="predicted"/>
<dbReference type="InterPro" id="IPR016947">
    <property type="entry name" value="UCP030140"/>
</dbReference>
<keyword evidence="2" id="KW-1185">Reference proteome</keyword>
<evidence type="ECO:0000313" key="2">
    <source>
        <dbReference type="Proteomes" id="UP000626844"/>
    </source>
</evidence>
<gene>
    <name evidence="1" type="ORF">IC621_07495</name>
</gene>
<comment type="caution">
    <text evidence="1">The sequence shown here is derived from an EMBL/GenBank/DDBJ whole genome shotgun (WGS) entry which is preliminary data.</text>
</comment>
<dbReference type="CDD" id="cd11527">
    <property type="entry name" value="NTP-PPase_dUTPase"/>
    <property type="match status" value="1"/>
</dbReference>
<dbReference type="Proteomes" id="UP000626844">
    <property type="component" value="Unassembled WGS sequence"/>
</dbReference>
<dbReference type="AlphaFoldDB" id="A0A926NGG6"/>
<evidence type="ECO:0000313" key="1">
    <source>
        <dbReference type="EMBL" id="MBD1380068.1"/>
    </source>
</evidence>
<organism evidence="1 2">
    <name type="scientific">Metabacillus arenae</name>
    <dbReference type="NCBI Taxonomy" id="2771434"/>
    <lineage>
        <taxon>Bacteria</taxon>
        <taxon>Bacillati</taxon>
        <taxon>Bacillota</taxon>
        <taxon>Bacilli</taxon>
        <taxon>Bacillales</taxon>
        <taxon>Bacillaceae</taxon>
        <taxon>Metabacillus</taxon>
    </lineage>
</organism>
<reference evidence="1" key="1">
    <citation type="submission" date="2020-09" db="EMBL/GenBank/DDBJ databases">
        <title>A novel bacterium of genus Bacillus, isolated from South China Sea.</title>
        <authorList>
            <person name="Huang H."/>
            <person name="Mo K."/>
            <person name="Hu Y."/>
        </authorList>
    </citation>
    <scope>NUCLEOTIDE SEQUENCE</scope>
    <source>
        <strain evidence="1">IB182487</strain>
    </source>
</reference>
<accession>A0A926NGG6</accession>
<sequence length="162" mass="19097">MNLTRLFDMQETLDRKIEEQHHLGNEELIEKKTLALLVELGELANETRCFKFWSLKPASDPSVILEEYVDGIHFILSLGIELKLQNHVKVERLIIDTALTEQFLAVYTAIDQFKQDYSKLRYLILFNEYINLGEQLGFTTEQIEEAYMKKNQVNHERQEQGY</sequence>
<dbReference type="InterPro" id="IPR014871">
    <property type="entry name" value="dUTPase/dCTP_pyrophosphatase"/>
</dbReference>
<dbReference type="SUPFAM" id="SSF101386">
    <property type="entry name" value="all-alpha NTP pyrophosphatases"/>
    <property type="match status" value="1"/>
</dbReference>
<dbReference type="Pfam" id="PF08761">
    <property type="entry name" value="dUTPase_2"/>
    <property type="match status" value="1"/>
</dbReference>